<evidence type="ECO:0000256" key="3">
    <source>
        <dbReference type="SAM" id="SignalP"/>
    </source>
</evidence>
<dbReference type="AlphaFoldDB" id="W6JSZ0"/>
<feature type="transmembrane region" description="Helical" evidence="2">
    <location>
        <begin position="126"/>
        <end position="146"/>
    </location>
</feature>
<evidence type="ECO:0000313" key="5">
    <source>
        <dbReference type="Proteomes" id="UP000035763"/>
    </source>
</evidence>
<dbReference type="STRING" id="1193182.BN11_1580006"/>
<feature type="region of interest" description="Disordered" evidence="1">
    <location>
        <begin position="246"/>
        <end position="291"/>
    </location>
</feature>
<keyword evidence="3" id="KW-0732">Signal</keyword>
<feature type="chain" id="PRO_5038455810" evidence="3">
    <location>
        <begin position="29"/>
        <end position="291"/>
    </location>
</feature>
<protein>
    <submittedName>
        <fullName evidence="4">Uncharacterized protein</fullName>
    </submittedName>
</protein>
<reference evidence="4 5" key="1">
    <citation type="journal article" date="2013" name="ISME J.">
        <title>A metabolic model for members of the genus Tetrasphaera involved in enhanced biological phosphorus removal.</title>
        <authorList>
            <person name="Kristiansen R."/>
            <person name="Nguyen H.T.T."/>
            <person name="Saunders A.M."/>
            <person name="Nielsen J.L."/>
            <person name="Wimmer R."/>
            <person name="Le V.Q."/>
            <person name="McIlroy S.J."/>
            <person name="Petrovski S."/>
            <person name="Seviour R.J."/>
            <person name="Calteau A."/>
            <person name="Nielsen K.L."/>
            <person name="Nielsen P.H."/>
        </authorList>
    </citation>
    <scope>NUCLEOTIDE SEQUENCE [LARGE SCALE GENOMIC DNA]</scope>
    <source>
        <strain evidence="4 5">Ben110</strain>
    </source>
</reference>
<gene>
    <name evidence="4" type="ORF">BN11_1580006</name>
</gene>
<organism evidence="4 5">
    <name type="scientific">Nostocoides australiense Ben110</name>
    <dbReference type="NCBI Taxonomy" id="1193182"/>
    <lineage>
        <taxon>Bacteria</taxon>
        <taxon>Bacillati</taxon>
        <taxon>Actinomycetota</taxon>
        <taxon>Actinomycetes</taxon>
        <taxon>Micrococcales</taxon>
        <taxon>Intrasporangiaceae</taxon>
        <taxon>Nostocoides</taxon>
    </lineage>
</organism>
<name>W6JSZ0_9MICO</name>
<feature type="transmembrane region" description="Helical" evidence="2">
    <location>
        <begin position="192"/>
        <end position="212"/>
    </location>
</feature>
<sequence length="291" mass="31087">MNPVIARARTRLVVALAALAVLAPAALAAAQYPRYWEWIALELTPMTWLQTVLLVLSAATSAVIAVIGKVHGWSRALRIPHWLLAAGFAYLALDDRFAIHERIRDRILAPRDISIPGLSFLAPGDFQVLLMGIAGLIVLPFVLRALRRDRLALWLFVLGVVCSVTSIGMDAIDPATMPVDVERLEQTLEECVELLAAAFYVAALGVRLLGLLDPATSTATSSATSTQMAAQTPEYAAVPAAAGTVPAAAEAGPDSRMPTGHDPRRGPGEDGVYAPQAERTEELLTTRAGRL</sequence>
<keyword evidence="2" id="KW-1133">Transmembrane helix</keyword>
<feature type="transmembrane region" description="Helical" evidence="2">
    <location>
        <begin position="75"/>
        <end position="93"/>
    </location>
</feature>
<comment type="caution">
    <text evidence="4">The sequence shown here is derived from an EMBL/GenBank/DDBJ whole genome shotgun (WGS) entry which is preliminary data.</text>
</comment>
<feature type="signal peptide" evidence="3">
    <location>
        <begin position="1"/>
        <end position="28"/>
    </location>
</feature>
<keyword evidence="5" id="KW-1185">Reference proteome</keyword>
<proteinExistence type="predicted"/>
<keyword evidence="2" id="KW-0812">Transmembrane</keyword>
<evidence type="ECO:0000256" key="2">
    <source>
        <dbReference type="SAM" id="Phobius"/>
    </source>
</evidence>
<accession>W6JSZ0</accession>
<keyword evidence="2" id="KW-0472">Membrane</keyword>
<dbReference type="Proteomes" id="UP000035763">
    <property type="component" value="Unassembled WGS sequence"/>
</dbReference>
<feature type="compositionally biased region" description="Basic and acidic residues" evidence="1">
    <location>
        <begin position="259"/>
        <end position="268"/>
    </location>
</feature>
<feature type="transmembrane region" description="Helical" evidence="2">
    <location>
        <begin position="153"/>
        <end position="172"/>
    </location>
</feature>
<evidence type="ECO:0000256" key="1">
    <source>
        <dbReference type="SAM" id="MobiDB-lite"/>
    </source>
</evidence>
<dbReference type="EMBL" id="CAJA01000066">
    <property type="protein sequence ID" value="CCH72338.1"/>
    <property type="molecule type" value="Genomic_DNA"/>
</dbReference>
<evidence type="ECO:0000313" key="4">
    <source>
        <dbReference type="EMBL" id="CCH72338.1"/>
    </source>
</evidence>
<feature type="transmembrane region" description="Helical" evidence="2">
    <location>
        <begin position="47"/>
        <end position="68"/>
    </location>
</feature>